<organism evidence="7 8">
    <name type="scientific">Actinopolymorpha pittospori</name>
    <dbReference type="NCBI Taxonomy" id="648752"/>
    <lineage>
        <taxon>Bacteria</taxon>
        <taxon>Bacillati</taxon>
        <taxon>Actinomycetota</taxon>
        <taxon>Actinomycetes</taxon>
        <taxon>Propionibacteriales</taxon>
        <taxon>Actinopolymorphaceae</taxon>
        <taxon>Actinopolymorpha</taxon>
    </lineage>
</organism>
<feature type="compositionally biased region" description="Polar residues" evidence="5">
    <location>
        <begin position="268"/>
        <end position="280"/>
    </location>
</feature>
<name>A0A927MSP6_9ACTN</name>
<evidence type="ECO:0000256" key="2">
    <source>
        <dbReference type="ARBA" id="ARBA00022777"/>
    </source>
</evidence>
<comment type="caution">
    <text evidence="7">The sequence shown here is derived from an EMBL/GenBank/DDBJ whole genome shotgun (WGS) entry which is preliminary data.</text>
</comment>
<dbReference type="Pfam" id="PF03861">
    <property type="entry name" value="ANTAR"/>
    <property type="match status" value="1"/>
</dbReference>
<reference evidence="7" key="1">
    <citation type="submission" date="2020-10" db="EMBL/GenBank/DDBJ databases">
        <title>Sequencing the genomes of 1000 actinobacteria strains.</title>
        <authorList>
            <person name="Klenk H.-P."/>
        </authorList>
    </citation>
    <scope>NUCLEOTIDE SEQUENCE</scope>
    <source>
        <strain evidence="7">DSM 45354</strain>
    </source>
</reference>
<dbReference type="EMBL" id="JADBEM010000001">
    <property type="protein sequence ID" value="MBE1606186.1"/>
    <property type="molecule type" value="Genomic_DNA"/>
</dbReference>
<dbReference type="InterPro" id="IPR029016">
    <property type="entry name" value="GAF-like_dom_sf"/>
</dbReference>
<dbReference type="GO" id="GO:0016301">
    <property type="term" value="F:kinase activity"/>
    <property type="evidence" value="ECO:0007669"/>
    <property type="project" value="UniProtKB-KW"/>
</dbReference>
<keyword evidence="4" id="KW-0804">Transcription</keyword>
<dbReference type="InterPro" id="IPR011006">
    <property type="entry name" value="CheY-like_superfamily"/>
</dbReference>
<dbReference type="GO" id="GO:0003723">
    <property type="term" value="F:RNA binding"/>
    <property type="evidence" value="ECO:0007669"/>
    <property type="project" value="InterPro"/>
</dbReference>
<keyword evidence="8" id="KW-1185">Reference proteome</keyword>
<dbReference type="SUPFAM" id="SSF52172">
    <property type="entry name" value="CheY-like"/>
    <property type="match status" value="1"/>
</dbReference>
<gene>
    <name evidence="7" type="ORF">HEB94_003034</name>
</gene>
<feature type="region of interest" description="Disordered" evidence="5">
    <location>
        <begin position="230"/>
        <end position="296"/>
    </location>
</feature>
<evidence type="ECO:0000259" key="6">
    <source>
        <dbReference type="PROSITE" id="PS50921"/>
    </source>
</evidence>
<evidence type="ECO:0000313" key="7">
    <source>
        <dbReference type="EMBL" id="MBE1606186.1"/>
    </source>
</evidence>
<keyword evidence="1" id="KW-0808">Transferase</keyword>
<feature type="domain" description="ANTAR" evidence="6">
    <location>
        <begin position="161"/>
        <end position="222"/>
    </location>
</feature>
<dbReference type="Gene3D" id="3.30.450.40">
    <property type="match status" value="1"/>
</dbReference>
<dbReference type="SUPFAM" id="SSF55781">
    <property type="entry name" value="GAF domain-like"/>
    <property type="match status" value="1"/>
</dbReference>
<dbReference type="PROSITE" id="PS50921">
    <property type="entry name" value="ANTAR"/>
    <property type="match status" value="1"/>
</dbReference>
<dbReference type="Proteomes" id="UP000638648">
    <property type="component" value="Unassembled WGS sequence"/>
</dbReference>
<keyword evidence="2" id="KW-0418">Kinase</keyword>
<dbReference type="Pfam" id="PF13185">
    <property type="entry name" value="GAF_2"/>
    <property type="match status" value="1"/>
</dbReference>
<dbReference type="InterPro" id="IPR005561">
    <property type="entry name" value="ANTAR"/>
</dbReference>
<evidence type="ECO:0000313" key="8">
    <source>
        <dbReference type="Proteomes" id="UP000638648"/>
    </source>
</evidence>
<dbReference type="InterPro" id="IPR036388">
    <property type="entry name" value="WH-like_DNA-bd_sf"/>
</dbReference>
<dbReference type="SMART" id="SM00065">
    <property type="entry name" value="GAF"/>
    <property type="match status" value="1"/>
</dbReference>
<evidence type="ECO:0000256" key="5">
    <source>
        <dbReference type="SAM" id="MobiDB-lite"/>
    </source>
</evidence>
<proteinExistence type="predicted"/>
<dbReference type="AlphaFoldDB" id="A0A927MSP6"/>
<dbReference type="Gene3D" id="1.10.10.10">
    <property type="entry name" value="Winged helix-like DNA-binding domain superfamily/Winged helix DNA-binding domain"/>
    <property type="match status" value="1"/>
</dbReference>
<dbReference type="InterPro" id="IPR003018">
    <property type="entry name" value="GAF"/>
</dbReference>
<dbReference type="RefSeq" id="WP_192750359.1">
    <property type="nucleotide sequence ID" value="NZ_BAABJL010000011.1"/>
</dbReference>
<evidence type="ECO:0000256" key="3">
    <source>
        <dbReference type="ARBA" id="ARBA00023015"/>
    </source>
</evidence>
<keyword evidence="3" id="KW-0805">Transcription regulation</keyword>
<sequence>MTEAYVELADCGPGQFDIAGFLRRLAHRSVELLDAAGASVMLADNHGQLKLVASSSPGIRVADAPDPRAGSGPGPEAYLSGRPVTCTDLGEVPERWEGFATLARAAGYRSAHAWPLRHQDQVLGAIELYGADTGEYDENAVHIANGLARIATITLLRERRQQRADTLAQQLQQALDSRLVIEQAKGMLAERRSLGIDQAFVLLRGHARRHQMRLATLASQVLDGTADGSLIARPHQRPAGAAQSRQPAGAEPVRPGSGAARSSGAPVRSSTSGAPRSSTGAKPAYRSPAAGRPSRP</sequence>
<protein>
    <recommendedName>
        <fullName evidence="6">ANTAR domain-containing protein</fullName>
    </recommendedName>
</protein>
<dbReference type="SMART" id="SM01012">
    <property type="entry name" value="ANTAR"/>
    <property type="match status" value="1"/>
</dbReference>
<accession>A0A927MSP6</accession>
<evidence type="ECO:0000256" key="4">
    <source>
        <dbReference type="ARBA" id="ARBA00023163"/>
    </source>
</evidence>
<evidence type="ECO:0000256" key="1">
    <source>
        <dbReference type="ARBA" id="ARBA00022679"/>
    </source>
</evidence>